<evidence type="ECO:0000259" key="2">
    <source>
        <dbReference type="Pfam" id="PF25597"/>
    </source>
</evidence>
<dbReference type="AlphaFoldDB" id="A0A8X6GWX0"/>
<feature type="compositionally biased region" description="Basic and acidic residues" evidence="1">
    <location>
        <begin position="66"/>
        <end position="78"/>
    </location>
</feature>
<feature type="domain" description="Retroviral polymerase SH3-like" evidence="2">
    <location>
        <begin position="1"/>
        <end position="36"/>
    </location>
</feature>
<dbReference type="OrthoDB" id="8039805at2759"/>
<gene>
    <name evidence="3" type="primary">POLX_376</name>
    <name evidence="3" type="ORF">TNCT_308921</name>
</gene>
<dbReference type="InterPro" id="IPR057670">
    <property type="entry name" value="SH3_retrovirus"/>
</dbReference>
<reference evidence="3" key="1">
    <citation type="submission" date="2020-07" db="EMBL/GenBank/DDBJ databases">
        <title>Multicomponent nature underlies the extraordinary mechanical properties of spider dragline silk.</title>
        <authorList>
            <person name="Kono N."/>
            <person name="Nakamura H."/>
            <person name="Mori M."/>
            <person name="Yoshida Y."/>
            <person name="Ohtoshi R."/>
            <person name="Malay A.D."/>
            <person name="Moran D.A.P."/>
            <person name="Tomita M."/>
            <person name="Numata K."/>
            <person name="Arakawa K."/>
        </authorList>
    </citation>
    <scope>NUCLEOTIDE SEQUENCE</scope>
</reference>
<evidence type="ECO:0000313" key="4">
    <source>
        <dbReference type="Proteomes" id="UP000887116"/>
    </source>
</evidence>
<accession>A0A8X6GWX0</accession>
<feature type="region of interest" description="Disordered" evidence="1">
    <location>
        <begin position="57"/>
        <end position="90"/>
    </location>
</feature>
<dbReference type="InterPro" id="IPR016177">
    <property type="entry name" value="DNA-bd_dom_sf"/>
</dbReference>
<dbReference type="GO" id="GO:0003677">
    <property type="term" value="F:DNA binding"/>
    <property type="evidence" value="ECO:0007669"/>
    <property type="project" value="InterPro"/>
</dbReference>
<dbReference type="EMBL" id="BMAO01031481">
    <property type="protein sequence ID" value="GFQ75369.1"/>
    <property type="molecule type" value="Genomic_DNA"/>
</dbReference>
<dbReference type="Gene3D" id="3.30.890.10">
    <property type="entry name" value="Methyl-cpg-binding Protein 2, Chain A"/>
    <property type="match status" value="1"/>
</dbReference>
<name>A0A8X6GWX0_TRICU</name>
<protein>
    <submittedName>
        <fullName evidence="3">Retrovirus-related Pol polyprotein from transposon TNT 1-94</fullName>
    </submittedName>
</protein>
<dbReference type="Pfam" id="PF25597">
    <property type="entry name" value="SH3_retrovirus"/>
    <property type="match status" value="1"/>
</dbReference>
<proteinExistence type="predicted"/>
<dbReference type="Proteomes" id="UP000887116">
    <property type="component" value="Unassembled WGS sequence"/>
</dbReference>
<comment type="caution">
    <text evidence="3">The sequence shown here is derived from an EMBL/GenBank/DDBJ whole genome shotgun (WGS) entry which is preliminary data.</text>
</comment>
<evidence type="ECO:0000313" key="3">
    <source>
        <dbReference type="EMBL" id="GFQ75369.1"/>
    </source>
</evidence>
<organism evidence="3 4">
    <name type="scientific">Trichonephila clavata</name>
    <name type="common">Joro spider</name>
    <name type="synonym">Nephila clavata</name>
    <dbReference type="NCBI Taxonomy" id="2740835"/>
    <lineage>
        <taxon>Eukaryota</taxon>
        <taxon>Metazoa</taxon>
        <taxon>Ecdysozoa</taxon>
        <taxon>Arthropoda</taxon>
        <taxon>Chelicerata</taxon>
        <taxon>Arachnida</taxon>
        <taxon>Araneae</taxon>
        <taxon>Araneomorphae</taxon>
        <taxon>Entelegynae</taxon>
        <taxon>Araneoidea</taxon>
        <taxon>Nephilidae</taxon>
        <taxon>Trichonephila</taxon>
    </lineage>
</organism>
<evidence type="ECO:0000256" key="1">
    <source>
        <dbReference type="SAM" id="MobiDB-lite"/>
    </source>
</evidence>
<sequence length="165" mass="19195">MLGYALKTRGYRIWLPNEWKVVESINVSFNEDNVLEPISSGAMLGFKRKSYNIISNSDTETEEETEHQSSPKISKPESSEQEGASNNSNSSVKVIWERKVVPRKDKSRTDIYYYAKGSKYRLHCFKDIEEYCRKHNLEYDKSLFDFSGKNKYSGYVNMEESNLSD</sequence>
<keyword evidence="4" id="KW-1185">Reference proteome</keyword>
<dbReference type="SUPFAM" id="SSF54171">
    <property type="entry name" value="DNA-binding domain"/>
    <property type="match status" value="1"/>
</dbReference>